<keyword evidence="2" id="KW-1185">Reference proteome</keyword>
<evidence type="ECO:0000313" key="2">
    <source>
        <dbReference type="Proteomes" id="UP001358586"/>
    </source>
</evidence>
<protein>
    <submittedName>
        <fullName evidence="1">Uncharacterized protein</fullName>
    </submittedName>
</protein>
<organism evidence="1 2">
    <name type="scientific">Gossypium arboreum</name>
    <name type="common">Tree cotton</name>
    <name type="synonym">Gossypium nanking</name>
    <dbReference type="NCBI Taxonomy" id="29729"/>
    <lineage>
        <taxon>Eukaryota</taxon>
        <taxon>Viridiplantae</taxon>
        <taxon>Streptophyta</taxon>
        <taxon>Embryophyta</taxon>
        <taxon>Tracheophyta</taxon>
        <taxon>Spermatophyta</taxon>
        <taxon>Magnoliopsida</taxon>
        <taxon>eudicotyledons</taxon>
        <taxon>Gunneridae</taxon>
        <taxon>Pentapetalae</taxon>
        <taxon>rosids</taxon>
        <taxon>malvids</taxon>
        <taxon>Malvales</taxon>
        <taxon>Malvaceae</taxon>
        <taxon>Malvoideae</taxon>
        <taxon>Gossypium</taxon>
    </lineage>
</organism>
<comment type="caution">
    <text evidence="1">The sequence shown here is derived from an EMBL/GenBank/DDBJ whole genome shotgun (WGS) entry which is preliminary data.</text>
</comment>
<sequence>MTPSRQTFAPTVHFYAGDREEQPAVLSIVRNDVSEGTTRISLSFSKEDFMDGCYRQDDSSITQEISSRR</sequence>
<reference evidence="1 2" key="1">
    <citation type="submission" date="2023-03" db="EMBL/GenBank/DDBJ databases">
        <title>WGS of Gossypium arboreum.</title>
        <authorList>
            <person name="Yu D."/>
        </authorList>
    </citation>
    <scope>NUCLEOTIDE SEQUENCE [LARGE SCALE GENOMIC DNA]</scope>
    <source>
        <tissue evidence="1">Leaf</tissue>
    </source>
</reference>
<proteinExistence type="predicted"/>
<evidence type="ECO:0000313" key="1">
    <source>
        <dbReference type="EMBL" id="KAK5785938.1"/>
    </source>
</evidence>
<dbReference type="Proteomes" id="UP001358586">
    <property type="component" value="Chromosome 11"/>
</dbReference>
<name>A0ABR0N6K6_GOSAR</name>
<dbReference type="EMBL" id="JARKNE010000011">
    <property type="protein sequence ID" value="KAK5785938.1"/>
    <property type="molecule type" value="Genomic_DNA"/>
</dbReference>
<accession>A0ABR0N6K6</accession>
<gene>
    <name evidence="1" type="ORF">PVK06_040560</name>
</gene>